<proteinExistence type="inferred from homology"/>
<gene>
    <name evidence="11" type="ORF">CHIRRI_LOCUS13717</name>
</gene>
<keyword evidence="8 9" id="KW-0472">Membrane</keyword>
<evidence type="ECO:0000256" key="3">
    <source>
        <dbReference type="ARBA" id="ARBA00022448"/>
    </source>
</evidence>
<evidence type="ECO:0000313" key="12">
    <source>
        <dbReference type="Proteomes" id="UP001153620"/>
    </source>
</evidence>
<evidence type="ECO:0000256" key="4">
    <source>
        <dbReference type="ARBA" id="ARBA00022692"/>
    </source>
</evidence>
<protein>
    <recommendedName>
        <fullName evidence="10">ABC transporter domain-containing protein</fullName>
    </recommendedName>
</protein>
<feature type="transmembrane region" description="Helical" evidence="9">
    <location>
        <begin position="469"/>
        <end position="488"/>
    </location>
</feature>
<dbReference type="GO" id="GO:0005524">
    <property type="term" value="F:ATP binding"/>
    <property type="evidence" value="ECO:0007669"/>
    <property type="project" value="UniProtKB-KW"/>
</dbReference>
<dbReference type="SUPFAM" id="SSF52540">
    <property type="entry name" value="P-loop containing nucleoside triphosphate hydrolases"/>
    <property type="match status" value="1"/>
</dbReference>
<feature type="transmembrane region" description="Helical" evidence="9">
    <location>
        <begin position="431"/>
        <end position="457"/>
    </location>
</feature>
<dbReference type="AlphaFoldDB" id="A0A9N9S7P4"/>
<dbReference type="InterPro" id="IPR050352">
    <property type="entry name" value="ABCG_transporters"/>
</dbReference>
<evidence type="ECO:0000256" key="6">
    <source>
        <dbReference type="ARBA" id="ARBA00022840"/>
    </source>
</evidence>
<dbReference type="InterPro" id="IPR013525">
    <property type="entry name" value="ABC2_TM"/>
</dbReference>
<dbReference type="Pfam" id="PF19055">
    <property type="entry name" value="ABC2_membrane_7"/>
    <property type="match status" value="1"/>
</dbReference>
<sequence>MTTKTVSFEDVLYEVQSKRNFTSNTKSSKIQLLRGVSGVFRHGQLSVIMGPSGAGKSSLLNALSGYRTEGVNGTILINRKTSCYIQQEDHHHTLITVYEMMMMACRLKLKHSSIENGFDDYRARIDEILAGLNLTHRKESTSKTLSGGERKRLSIALELVTNPQIMFLDEPTSGLDEVTASACIRLLRDLAHKDRTIICTIHQPSAAMFDLFDNIYLLAQGQCVYSGSPKVLIPFLLSRNYTCPKYNNPADYIIELCDLEPDSVIPQFSECFSNGKQQCLPVNTITNDTAISQFQMKQSINSLQLDTSRPKESTLIQKMKLLTKFFKSEYALSSLQQFSVLFQMMTTKILRNRIVLWIQFLHHLGCGLCIGLIFFNVANDGTRMFDHLKFCMGCVFFSVYTQIMVPILSYPQELRIVKKECFNRWYGLTPYYLALTFSRMPLQILFNMIFTCCVYFLSGLPLEPERFLMFSLVSVIVSFVAEGLGLAIGATFNVTNGCAIGPALMAPFLGLAIYGFDFAADVPMLMYAAMKFSFIRGGVVSLVLTVFGFNRPKLDCKEIYCHFDDPKVLLRYLRIENVSLFKEVSILVGLMFLFRVLFYLSLRKRFYK</sequence>
<dbReference type="InterPro" id="IPR003593">
    <property type="entry name" value="AAA+_ATPase"/>
</dbReference>
<dbReference type="Proteomes" id="UP001153620">
    <property type="component" value="Chromosome 4"/>
</dbReference>
<feature type="transmembrane region" description="Helical" evidence="9">
    <location>
        <begin position="494"/>
        <end position="516"/>
    </location>
</feature>
<dbReference type="EMBL" id="OU895880">
    <property type="protein sequence ID" value="CAG9810905.1"/>
    <property type="molecule type" value="Genomic_DNA"/>
</dbReference>
<feature type="domain" description="ABC transporter" evidence="10">
    <location>
        <begin position="6"/>
        <end position="245"/>
    </location>
</feature>
<feature type="transmembrane region" description="Helical" evidence="9">
    <location>
        <begin position="584"/>
        <end position="602"/>
    </location>
</feature>
<dbReference type="PANTHER" id="PTHR48041:SF105">
    <property type="entry name" value="FI02074P"/>
    <property type="match status" value="1"/>
</dbReference>
<feature type="transmembrane region" description="Helical" evidence="9">
    <location>
        <begin position="528"/>
        <end position="549"/>
    </location>
</feature>
<dbReference type="SMART" id="SM00382">
    <property type="entry name" value="AAA"/>
    <property type="match status" value="1"/>
</dbReference>
<keyword evidence="5" id="KW-0547">Nucleotide-binding</keyword>
<evidence type="ECO:0000259" key="10">
    <source>
        <dbReference type="PROSITE" id="PS50893"/>
    </source>
</evidence>
<evidence type="ECO:0000313" key="11">
    <source>
        <dbReference type="EMBL" id="CAG9810905.1"/>
    </source>
</evidence>
<dbReference type="Gene3D" id="3.40.50.300">
    <property type="entry name" value="P-loop containing nucleotide triphosphate hydrolases"/>
    <property type="match status" value="1"/>
</dbReference>
<dbReference type="OrthoDB" id="66620at2759"/>
<dbReference type="InterPro" id="IPR027417">
    <property type="entry name" value="P-loop_NTPase"/>
</dbReference>
<evidence type="ECO:0000256" key="1">
    <source>
        <dbReference type="ARBA" id="ARBA00004141"/>
    </source>
</evidence>
<reference evidence="11" key="2">
    <citation type="submission" date="2022-10" db="EMBL/GenBank/DDBJ databases">
        <authorList>
            <consortium name="ENA_rothamsted_submissions"/>
            <consortium name="culmorum"/>
            <person name="King R."/>
        </authorList>
    </citation>
    <scope>NUCLEOTIDE SEQUENCE</scope>
</reference>
<name>A0A9N9S7P4_9DIPT</name>
<evidence type="ECO:0000256" key="2">
    <source>
        <dbReference type="ARBA" id="ARBA00005814"/>
    </source>
</evidence>
<comment type="subcellular location">
    <subcellularLocation>
        <location evidence="1">Membrane</location>
        <topology evidence="1">Multi-pass membrane protein</topology>
    </subcellularLocation>
</comment>
<dbReference type="CDD" id="cd03213">
    <property type="entry name" value="ABCG_EPDR"/>
    <property type="match status" value="1"/>
</dbReference>
<keyword evidence="6" id="KW-0067">ATP-binding</keyword>
<evidence type="ECO:0000256" key="5">
    <source>
        <dbReference type="ARBA" id="ARBA00022741"/>
    </source>
</evidence>
<feature type="transmembrane region" description="Helical" evidence="9">
    <location>
        <begin position="354"/>
        <end position="378"/>
    </location>
</feature>
<dbReference type="Pfam" id="PF00005">
    <property type="entry name" value="ABC_tran"/>
    <property type="match status" value="1"/>
</dbReference>
<dbReference type="InterPro" id="IPR017871">
    <property type="entry name" value="ABC_transporter-like_CS"/>
</dbReference>
<dbReference type="FunFam" id="3.40.50.300:FF:001077">
    <property type="entry name" value="Uncharacterized protein, isoform A"/>
    <property type="match status" value="1"/>
</dbReference>
<feature type="transmembrane region" description="Helical" evidence="9">
    <location>
        <begin position="390"/>
        <end position="411"/>
    </location>
</feature>
<dbReference type="InterPro" id="IPR003439">
    <property type="entry name" value="ABC_transporter-like_ATP-bd"/>
</dbReference>
<evidence type="ECO:0000256" key="7">
    <source>
        <dbReference type="ARBA" id="ARBA00022989"/>
    </source>
</evidence>
<accession>A0A9N9S7P4</accession>
<dbReference type="PROSITE" id="PS50893">
    <property type="entry name" value="ABC_TRANSPORTER_2"/>
    <property type="match status" value="1"/>
</dbReference>
<dbReference type="GO" id="GO:0005886">
    <property type="term" value="C:plasma membrane"/>
    <property type="evidence" value="ECO:0007669"/>
    <property type="project" value="TreeGrafter"/>
</dbReference>
<dbReference type="InterPro" id="IPR043926">
    <property type="entry name" value="ABCG_dom"/>
</dbReference>
<reference evidence="11" key="1">
    <citation type="submission" date="2022-01" db="EMBL/GenBank/DDBJ databases">
        <authorList>
            <person name="King R."/>
        </authorList>
    </citation>
    <scope>NUCLEOTIDE SEQUENCE</scope>
</reference>
<dbReference type="PANTHER" id="PTHR48041">
    <property type="entry name" value="ABC TRANSPORTER G FAMILY MEMBER 28"/>
    <property type="match status" value="1"/>
</dbReference>
<comment type="similarity">
    <text evidence="2">Belongs to the ABC transporter superfamily. ABCG family. Eye pigment precursor importer (TC 3.A.1.204) subfamily.</text>
</comment>
<dbReference type="PROSITE" id="PS00211">
    <property type="entry name" value="ABC_TRANSPORTER_1"/>
    <property type="match status" value="1"/>
</dbReference>
<organism evidence="11 12">
    <name type="scientific">Chironomus riparius</name>
    <dbReference type="NCBI Taxonomy" id="315576"/>
    <lineage>
        <taxon>Eukaryota</taxon>
        <taxon>Metazoa</taxon>
        <taxon>Ecdysozoa</taxon>
        <taxon>Arthropoda</taxon>
        <taxon>Hexapoda</taxon>
        <taxon>Insecta</taxon>
        <taxon>Pterygota</taxon>
        <taxon>Neoptera</taxon>
        <taxon>Endopterygota</taxon>
        <taxon>Diptera</taxon>
        <taxon>Nematocera</taxon>
        <taxon>Chironomoidea</taxon>
        <taxon>Chironomidae</taxon>
        <taxon>Chironominae</taxon>
        <taxon>Chironomus</taxon>
    </lineage>
</organism>
<dbReference type="Pfam" id="PF01061">
    <property type="entry name" value="ABC2_membrane"/>
    <property type="match status" value="1"/>
</dbReference>
<evidence type="ECO:0000256" key="9">
    <source>
        <dbReference type="SAM" id="Phobius"/>
    </source>
</evidence>
<keyword evidence="4 9" id="KW-0812">Transmembrane</keyword>
<keyword evidence="7 9" id="KW-1133">Transmembrane helix</keyword>
<keyword evidence="12" id="KW-1185">Reference proteome</keyword>
<evidence type="ECO:0000256" key="8">
    <source>
        <dbReference type="ARBA" id="ARBA00023136"/>
    </source>
</evidence>
<dbReference type="GO" id="GO:0140359">
    <property type="term" value="F:ABC-type transporter activity"/>
    <property type="evidence" value="ECO:0007669"/>
    <property type="project" value="InterPro"/>
</dbReference>
<keyword evidence="3" id="KW-0813">Transport</keyword>
<dbReference type="GO" id="GO:0016887">
    <property type="term" value="F:ATP hydrolysis activity"/>
    <property type="evidence" value="ECO:0007669"/>
    <property type="project" value="InterPro"/>
</dbReference>